<evidence type="ECO:0000313" key="8">
    <source>
        <dbReference type="Proteomes" id="UP000552241"/>
    </source>
</evidence>
<comment type="caution">
    <text evidence="7">The sequence shown here is derived from an EMBL/GenBank/DDBJ whole genome shotgun (WGS) entry which is preliminary data.</text>
</comment>
<dbReference type="Gene3D" id="3.30.70.120">
    <property type="match status" value="1"/>
</dbReference>
<dbReference type="PANTHER" id="PTHR13799">
    <property type="entry name" value="NGG1 INTERACTING FACTOR 3"/>
    <property type="match status" value="1"/>
</dbReference>
<evidence type="ECO:0000256" key="5">
    <source>
        <dbReference type="PIRNR" id="PIRNR037489"/>
    </source>
</evidence>
<accession>A0A838ZMY0</accession>
<evidence type="ECO:0000313" key="7">
    <source>
        <dbReference type="EMBL" id="MBA5628477.1"/>
    </source>
</evidence>
<dbReference type="Proteomes" id="UP000552241">
    <property type="component" value="Unassembled WGS sequence"/>
</dbReference>
<dbReference type="PIRSF" id="PIRSF037489">
    <property type="entry name" value="UCP037489_NIF3_YqfO"/>
    <property type="match status" value="1"/>
</dbReference>
<reference evidence="7 8" key="1">
    <citation type="submission" date="2020-07" db="EMBL/GenBank/DDBJ databases">
        <title>Moheibacter lacus sp. nov., a member of the family Flavobacteriaceae isolated from freshwater lake sediment.</title>
        <authorList>
            <person name="Liu Y."/>
        </authorList>
    </citation>
    <scope>NUCLEOTIDE SEQUENCE [LARGE SCALE GENOMIC DNA]</scope>
    <source>
        <strain evidence="7 8">BDHS18</strain>
    </source>
</reference>
<evidence type="ECO:0000256" key="6">
    <source>
        <dbReference type="PIRSR" id="PIRSR602678-1"/>
    </source>
</evidence>
<dbReference type="InterPro" id="IPR015867">
    <property type="entry name" value="N-reg_PII/ATP_PRibTrfase_C"/>
</dbReference>
<evidence type="ECO:0000256" key="4">
    <source>
        <dbReference type="ARBA" id="ARBA00022723"/>
    </source>
</evidence>
<name>A0A838ZMY0_9FLAO</name>
<dbReference type="GO" id="GO:0005737">
    <property type="term" value="C:cytoplasm"/>
    <property type="evidence" value="ECO:0007669"/>
    <property type="project" value="TreeGrafter"/>
</dbReference>
<comment type="subunit">
    <text evidence="2">Homohexamer.</text>
</comment>
<proteinExistence type="inferred from homology"/>
<evidence type="ECO:0000256" key="3">
    <source>
        <dbReference type="ARBA" id="ARBA00022112"/>
    </source>
</evidence>
<feature type="binding site" evidence="6">
    <location>
        <position position="331"/>
    </location>
    <ligand>
        <name>a divalent metal cation</name>
        <dbReference type="ChEBI" id="CHEBI:60240"/>
        <label>1</label>
    </ligand>
</feature>
<dbReference type="FunFam" id="3.30.70.120:FF:000006">
    <property type="entry name" value="GTP cyclohydrolase 1 type 2 homolog"/>
    <property type="match status" value="1"/>
</dbReference>
<gene>
    <name evidence="7" type="ORF">HU137_01685</name>
</gene>
<keyword evidence="4 5" id="KW-0479">Metal-binding</keyword>
<feature type="binding site" evidence="6">
    <location>
        <position position="103"/>
    </location>
    <ligand>
        <name>a divalent metal cation</name>
        <dbReference type="ChEBI" id="CHEBI:60240"/>
        <label>1</label>
    </ligand>
</feature>
<dbReference type="Pfam" id="PF01784">
    <property type="entry name" value="DUF34_NIF3"/>
    <property type="match status" value="1"/>
</dbReference>
<dbReference type="EMBL" id="JACDZE010000001">
    <property type="protein sequence ID" value="MBA5628477.1"/>
    <property type="molecule type" value="Genomic_DNA"/>
</dbReference>
<keyword evidence="8" id="KW-1185">Reference proteome</keyword>
<feature type="binding site" evidence="6">
    <location>
        <position position="327"/>
    </location>
    <ligand>
        <name>a divalent metal cation</name>
        <dbReference type="ChEBI" id="CHEBI:60240"/>
        <label>1</label>
    </ligand>
</feature>
<dbReference type="GO" id="GO:0046872">
    <property type="term" value="F:metal ion binding"/>
    <property type="evidence" value="ECO:0007669"/>
    <property type="project" value="UniProtKB-UniRule"/>
</dbReference>
<dbReference type="SUPFAM" id="SSF102705">
    <property type="entry name" value="NIF3 (NGG1p interacting factor 3)-like"/>
    <property type="match status" value="1"/>
</dbReference>
<feature type="binding site" evidence="6">
    <location>
        <position position="65"/>
    </location>
    <ligand>
        <name>a divalent metal cation</name>
        <dbReference type="ChEBI" id="CHEBI:60240"/>
        <label>1</label>
    </ligand>
</feature>
<evidence type="ECO:0000256" key="2">
    <source>
        <dbReference type="ARBA" id="ARBA00011643"/>
    </source>
</evidence>
<dbReference type="InterPro" id="IPR017221">
    <property type="entry name" value="DUF34/NIF3_bac"/>
</dbReference>
<dbReference type="AlphaFoldDB" id="A0A838ZMY0"/>
<dbReference type="RefSeq" id="WP_182042075.1">
    <property type="nucleotide sequence ID" value="NZ_JACDZE010000001.1"/>
</dbReference>
<dbReference type="InterPro" id="IPR036069">
    <property type="entry name" value="DUF34/NIF3_sf"/>
</dbReference>
<protein>
    <recommendedName>
        <fullName evidence="3 5">GTP cyclohydrolase 1 type 2 homolog</fullName>
    </recommendedName>
</protein>
<dbReference type="InterPro" id="IPR002678">
    <property type="entry name" value="DUF34/NIF3"/>
</dbReference>
<comment type="similarity">
    <text evidence="1 5">Belongs to the GTP cyclohydrolase I type 2/NIF3 family.</text>
</comment>
<evidence type="ECO:0000256" key="1">
    <source>
        <dbReference type="ARBA" id="ARBA00006964"/>
    </source>
</evidence>
<organism evidence="7 8">
    <name type="scientific">Moheibacter lacus</name>
    <dbReference type="NCBI Taxonomy" id="2745851"/>
    <lineage>
        <taxon>Bacteria</taxon>
        <taxon>Pseudomonadati</taxon>
        <taxon>Bacteroidota</taxon>
        <taxon>Flavobacteriia</taxon>
        <taxon>Flavobacteriales</taxon>
        <taxon>Weeksellaceae</taxon>
        <taxon>Moheibacter</taxon>
    </lineage>
</organism>
<dbReference type="NCBIfam" id="TIGR00486">
    <property type="entry name" value="YbgI_SA1388"/>
    <property type="match status" value="1"/>
</dbReference>
<dbReference type="FunFam" id="3.40.1390.30:FF:000001">
    <property type="entry name" value="GTP cyclohydrolase 1 type 2"/>
    <property type="match status" value="1"/>
</dbReference>
<dbReference type="Gene3D" id="3.40.1390.30">
    <property type="entry name" value="NIF3 (NGG1p interacting factor 3)-like"/>
    <property type="match status" value="1"/>
</dbReference>
<sequence length="364" mass="40852">MKLSQITSELEKLAPLTYAEDFDNVGLLVGDPNAEILKVLVTLDTTEEVVKEAIEKGANLIVSFHPIIFSGMKKITGRNYVERVVQLAIKNDINIYATHTALDNSQFGVNHQIAQQLDLKNTEILIPQNDTLRHLVTYVPTADAANLRKALSEAGAGSIGKYDYCSFNLEGTGTFRPKEGANPHIGEIGKIQYEPETRISVIFNKDLEGKILSALKKNHPYEEVAYEIFKLENKNQTIGIGMVGELENELEEKEFLKFVKEKMQTEMIRHSKFLNKKIKKVAVLGGSGSFAIANAKRTGADVYLTADLKYHYFFQAENEILLADIGHYESEQFTKNLLTAYLSEKFPNFAVQKSEINTNPVHYT</sequence>
<dbReference type="PANTHER" id="PTHR13799:SF14">
    <property type="entry name" value="GTP CYCLOHYDROLASE 1 TYPE 2 HOMOLOG"/>
    <property type="match status" value="1"/>
</dbReference>